<dbReference type="GO" id="GO:0003995">
    <property type="term" value="F:acyl-CoA dehydrogenase activity"/>
    <property type="evidence" value="ECO:0007669"/>
    <property type="project" value="InterPro"/>
</dbReference>
<accession>A0A1I7K9T4</accession>
<dbReference type="InterPro" id="IPR008670">
    <property type="entry name" value="CoA_reduct_LuxC"/>
</dbReference>
<reference evidence="9 10" key="1">
    <citation type="submission" date="2016-10" db="EMBL/GenBank/DDBJ databases">
        <authorList>
            <person name="de Groot N.N."/>
        </authorList>
    </citation>
    <scope>NUCLEOTIDE SEQUENCE [LARGE SCALE GENOMIC DNA]</scope>
    <source>
        <strain evidence="9 10">R-24608</strain>
    </source>
</reference>
<dbReference type="Gene3D" id="3.40.605.10">
    <property type="entry name" value="Aldehyde Dehydrogenase, Chain A, domain 1"/>
    <property type="match status" value="1"/>
</dbReference>
<dbReference type="EMBL" id="FPBX01000042">
    <property type="protein sequence ID" value="SFU94135.1"/>
    <property type="molecule type" value="Genomic_DNA"/>
</dbReference>
<dbReference type="GO" id="GO:0008218">
    <property type="term" value="P:bioluminescence"/>
    <property type="evidence" value="ECO:0007669"/>
    <property type="project" value="UniProtKB-KW"/>
</dbReference>
<dbReference type="PANTHER" id="PTHR43845:SF1">
    <property type="entry name" value="BLR5969 PROTEIN"/>
    <property type="match status" value="1"/>
</dbReference>
<dbReference type="InterPro" id="IPR016162">
    <property type="entry name" value="Ald_DH_N"/>
</dbReference>
<evidence type="ECO:0000313" key="10">
    <source>
        <dbReference type="Proteomes" id="UP000183656"/>
    </source>
</evidence>
<evidence type="ECO:0000256" key="3">
    <source>
        <dbReference type="ARBA" id="ARBA00010915"/>
    </source>
</evidence>
<evidence type="ECO:0000256" key="1">
    <source>
        <dbReference type="ARBA" id="ARBA00003277"/>
    </source>
</evidence>
<evidence type="ECO:0000256" key="2">
    <source>
        <dbReference type="ARBA" id="ARBA00004908"/>
    </source>
</evidence>
<dbReference type="OrthoDB" id="580775at2"/>
<dbReference type="SUPFAM" id="SSF53720">
    <property type="entry name" value="ALDH-like"/>
    <property type="match status" value="1"/>
</dbReference>
<comment type="similarity">
    <text evidence="3">Belongs to the LuxC family.</text>
</comment>
<keyword evidence="7" id="KW-0455">Luminescence</keyword>
<sequence>MPTTDLTSETGAHYWFGQWMDADALPQALQGLGAHVDATLPRPFPLQALLAACDQLAQQLQARSGCYGALFEEACRTCPAEDAAAMLQAMAAMLARDAMQEKLRSELGSAHPGALQRRYPGRQYEAWAPCGCVVHVAPSNVFTAAAMGLVEGLMAGNVNVVKISARDGRVAALFAAALAAADPSGQLAAYMAVLRLPSSDQSALRQLFACADVVSAWGGEKAVAAVRALVPAHARLVTWGHKVSFGYLAADCLDDDTALEGFARDICRLDQQACSSPQTLMVETDTAGLHAVAARLAALLARVSPQIPGQAPDSAEQAEITTVLSVARCEAPLGLTAITEDPQGQWRIVLDTRPGLRPSPLFRTIWLKPVQRAQLAALLRPMRAWLQTCGLAAGLASMAPLTRVLLSAGVSRITRPGEMVDSYLGAPHDGVYALQQLARRVSVDGPPVLQHFGQLDALEPPQMLPAPRVPILDKSGFQSLETRDPHAGLVVRSGGSSGKVAYSSFRWADYHTQMAATADGMVAAGLDPATDRVMNLFAAGHLYGGFISFWTILEHLRVLQLPMALLPDYELIAEQIIEHQANTLVGVPPHLLALFTAQGERLRAWGGVKKIFYGGEPLSAAQERFLTEECGVALVRSAAYGSNDAGPMGYQCLHSGGTVHHLHTRLQTLEIVELERDAPVQGDAVGRLLFTPLARSAPRIERYEIGDMGRWVPGPCACGRQEPRFELLGRLGDVFKAGPLMNYRHFADTLGQRFGYAGPVQLHLQSDGPRTLLDIWVSDLWDERRSDAVVAELFASYEPLQCVAEAALPFVLRIRRVPDADFVRNAASGKLIHVCDHRAGA</sequence>
<dbReference type="PANTHER" id="PTHR43845">
    <property type="entry name" value="BLR5969 PROTEIN"/>
    <property type="match status" value="1"/>
</dbReference>
<protein>
    <recommendedName>
        <fullName evidence="4">long-chain-fatty-acyl-CoA reductase</fullName>
        <ecNumber evidence="4">1.2.1.50</ecNumber>
    </recommendedName>
</protein>
<gene>
    <name evidence="9" type="ORF">SAMN04489707_10424</name>
</gene>
<name>A0A1I7K9T4_9BURK</name>
<dbReference type="STRING" id="343013.SAMN04489707_10424"/>
<dbReference type="AlphaFoldDB" id="A0A1I7K9T4"/>
<dbReference type="Pfam" id="PF05893">
    <property type="entry name" value="LuxC"/>
    <property type="match status" value="1"/>
</dbReference>
<comment type="pathway">
    <text evidence="2">Lipid metabolism; fatty acid reduction for biolumincescence.</text>
</comment>
<dbReference type="InterPro" id="IPR016163">
    <property type="entry name" value="Ald_DH_C"/>
</dbReference>
<evidence type="ECO:0000256" key="6">
    <source>
        <dbReference type="ARBA" id="ARBA00023002"/>
    </source>
</evidence>
<dbReference type="SUPFAM" id="SSF56801">
    <property type="entry name" value="Acetyl-CoA synthetase-like"/>
    <property type="match status" value="1"/>
</dbReference>
<organism evidence="9 10">
    <name type="scientific">Paenacidovorax caeni</name>
    <dbReference type="NCBI Taxonomy" id="343013"/>
    <lineage>
        <taxon>Bacteria</taxon>
        <taxon>Pseudomonadati</taxon>
        <taxon>Pseudomonadota</taxon>
        <taxon>Betaproteobacteria</taxon>
        <taxon>Burkholderiales</taxon>
        <taxon>Comamonadaceae</taxon>
        <taxon>Paenacidovorax</taxon>
    </lineage>
</organism>
<evidence type="ECO:0000256" key="4">
    <source>
        <dbReference type="ARBA" id="ARBA00013020"/>
    </source>
</evidence>
<keyword evidence="10" id="KW-1185">Reference proteome</keyword>
<evidence type="ECO:0000256" key="5">
    <source>
        <dbReference type="ARBA" id="ARBA00022857"/>
    </source>
</evidence>
<dbReference type="Proteomes" id="UP000183656">
    <property type="component" value="Unassembled WGS sequence"/>
</dbReference>
<dbReference type="GO" id="GO:0050062">
    <property type="term" value="F:long-chain-fatty-acyl-CoA reductase activity"/>
    <property type="evidence" value="ECO:0007669"/>
    <property type="project" value="UniProtKB-EC"/>
</dbReference>
<evidence type="ECO:0000256" key="7">
    <source>
        <dbReference type="ARBA" id="ARBA00023223"/>
    </source>
</evidence>
<keyword evidence="5" id="KW-0521">NADP</keyword>
<dbReference type="Gene3D" id="3.40.309.10">
    <property type="entry name" value="Aldehyde Dehydrogenase, Chain A, domain 2"/>
    <property type="match status" value="1"/>
</dbReference>
<dbReference type="InterPro" id="IPR042099">
    <property type="entry name" value="ANL_N_sf"/>
</dbReference>
<evidence type="ECO:0000313" key="9">
    <source>
        <dbReference type="EMBL" id="SFU94135.1"/>
    </source>
</evidence>
<dbReference type="Gene3D" id="3.40.50.12780">
    <property type="entry name" value="N-terminal domain of ligase-like"/>
    <property type="match status" value="1"/>
</dbReference>
<comment type="function">
    <text evidence="1">LuxC is the fatty acid reductase enzyme responsible for synthesis of the aldehyde substrate for the luminescent reaction catalyzed by luciferase.</text>
</comment>
<comment type="catalytic activity">
    <reaction evidence="8">
        <text>a long-chain fatty aldehyde + NADP(+) + CoA = a long-chain fatty acyl-CoA + NADPH + H(+)</text>
        <dbReference type="Rhea" id="RHEA:15437"/>
        <dbReference type="ChEBI" id="CHEBI:15378"/>
        <dbReference type="ChEBI" id="CHEBI:17176"/>
        <dbReference type="ChEBI" id="CHEBI:57287"/>
        <dbReference type="ChEBI" id="CHEBI:57783"/>
        <dbReference type="ChEBI" id="CHEBI:58349"/>
        <dbReference type="ChEBI" id="CHEBI:83139"/>
        <dbReference type="EC" id="1.2.1.50"/>
    </reaction>
</comment>
<dbReference type="UniPathway" id="UPA00569"/>
<keyword evidence="6" id="KW-0560">Oxidoreductase</keyword>
<proteinExistence type="inferred from homology"/>
<dbReference type="RefSeq" id="WP_074930392.1">
    <property type="nucleotide sequence ID" value="NZ_CYIG01000045.1"/>
</dbReference>
<dbReference type="EC" id="1.2.1.50" evidence="4"/>
<evidence type="ECO:0000256" key="8">
    <source>
        <dbReference type="ARBA" id="ARBA00049412"/>
    </source>
</evidence>
<dbReference type="InterPro" id="IPR016161">
    <property type="entry name" value="Ald_DH/histidinol_DH"/>
</dbReference>